<dbReference type="AlphaFoldDB" id="A0A078LC04"/>
<keyword evidence="4" id="KW-0281">Fimbrium</keyword>
<dbReference type="EMBL" id="LK931336">
    <property type="protein sequence ID" value="CDZ82631.1"/>
    <property type="molecule type" value="Genomic_DNA"/>
</dbReference>
<dbReference type="RefSeq" id="WP_200075632.1">
    <property type="nucleotide sequence ID" value="NZ_JADVIJ010000002.1"/>
</dbReference>
<dbReference type="Gene3D" id="2.60.40.1090">
    <property type="entry name" value="Fimbrial-type adhesion domain"/>
    <property type="match status" value="1"/>
</dbReference>
<sequence length="326" mass="35877">MNKYWLILLLLFPVLSQAKCSLGNNTTAQQSIEIDMTSGAAVIPVKTNLHDEFSCDFASDKMYYATPLQNYVVEFKGTGSQKSIFMQLKLTGNGFPVTIGNQVTTTDNVINTKSFTLEANYIKSGTADLTVSGNSINLNRPAISILTDNTCNNNLFSWIFCWLTGKLNSNVSYSQNIIFTVKHKPTTCHFSQNQYVIAMPETTLNEIIAGNNTKTGTTNLILNCDSVYNVTTNPVSFNISHGDWNENGTILKNTLAEGAKGVGFQIYSGSGTTPLMQGDILRTMVKMTSIEDKYTIPITAKYVRVSNEPLRPGNLQSKVIFAVSYD</sequence>
<dbReference type="PATRIC" id="fig|545.12.peg.713"/>
<dbReference type="InterPro" id="IPR000259">
    <property type="entry name" value="Adhesion_dom_fimbrial"/>
</dbReference>
<evidence type="ECO:0000259" key="6">
    <source>
        <dbReference type="Pfam" id="PF00419"/>
    </source>
</evidence>
<proteinExistence type="inferred from homology"/>
<evidence type="ECO:0000313" key="7">
    <source>
        <dbReference type="EMBL" id="CDZ82631.1"/>
    </source>
</evidence>
<evidence type="ECO:0000256" key="1">
    <source>
        <dbReference type="ARBA" id="ARBA00004561"/>
    </source>
</evidence>
<comment type="subcellular location">
    <subcellularLocation>
        <location evidence="1">Fimbrium</location>
    </subcellularLocation>
</comment>
<keyword evidence="3 5" id="KW-0732">Signal</keyword>
<feature type="chain" id="PRO_5001741072" description="Fimbrial-type adhesion domain-containing protein" evidence="5">
    <location>
        <begin position="19"/>
        <end position="326"/>
    </location>
</feature>
<dbReference type="InterPro" id="IPR008966">
    <property type="entry name" value="Adhesion_dom_sf"/>
</dbReference>
<gene>
    <name evidence="7" type="ORF">BN1086_00710</name>
</gene>
<protein>
    <recommendedName>
        <fullName evidence="6">Fimbrial-type adhesion domain-containing protein</fullName>
    </recommendedName>
</protein>
<reference evidence="7" key="1">
    <citation type="submission" date="2014-06" db="EMBL/GenBank/DDBJ databases">
        <authorList>
            <person name="Urmite Genomes Urmite Genomes"/>
        </authorList>
    </citation>
    <scope>NUCLEOTIDE SEQUENCE</scope>
</reference>
<dbReference type="GO" id="GO:0009289">
    <property type="term" value="C:pilus"/>
    <property type="evidence" value="ECO:0007669"/>
    <property type="project" value="UniProtKB-SubCell"/>
</dbReference>
<comment type="similarity">
    <text evidence="2">Belongs to the fimbrial protein family.</text>
</comment>
<dbReference type="Pfam" id="PF00419">
    <property type="entry name" value="Fimbrial"/>
    <property type="match status" value="1"/>
</dbReference>
<dbReference type="InterPro" id="IPR050263">
    <property type="entry name" value="Bact_Fimbrial_Adh_Pro"/>
</dbReference>
<feature type="signal peptide" evidence="5">
    <location>
        <begin position="1"/>
        <end position="18"/>
    </location>
</feature>
<dbReference type="SUPFAM" id="SSF49401">
    <property type="entry name" value="Bacterial adhesins"/>
    <property type="match status" value="1"/>
</dbReference>
<evidence type="ECO:0000256" key="2">
    <source>
        <dbReference type="ARBA" id="ARBA00006671"/>
    </source>
</evidence>
<evidence type="ECO:0000256" key="3">
    <source>
        <dbReference type="ARBA" id="ARBA00022729"/>
    </source>
</evidence>
<evidence type="ECO:0000256" key="4">
    <source>
        <dbReference type="ARBA" id="ARBA00023263"/>
    </source>
</evidence>
<dbReference type="InterPro" id="IPR036937">
    <property type="entry name" value="Adhesion_dom_fimbrial_sf"/>
</dbReference>
<dbReference type="GO" id="GO:0043709">
    <property type="term" value="P:cell adhesion involved in single-species biofilm formation"/>
    <property type="evidence" value="ECO:0007669"/>
    <property type="project" value="TreeGrafter"/>
</dbReference>
<evidence type="ECO:0000256" key="5">
    <source>
        <dbReference type="SAM" id="SignalP"/>
    </source>
</evidence>
<organism evidence="7">
    <name type="scientific">Citrobacter koseri</name>
    <name type="common">Citrobacter diversus</name>
    <dbReference type="NCBI Taxonomy" id="545"/>
    <lineage>
        <taxon>Bacteria</taxon>
        <taxon>Pseudomonadati</taxon>
        <taxon>Pseudomonadota</taxon>
        <taxon>Gammaproteobacteria</taxon>
        <taxon>Enterobacterales</taxon>
        <taxon>Enterobacteriaceae</taxon>
        <taxon>Citrobacter</taxon>
    </lineage>
</organism>
<dbReference type="PANTHER" id="PTHR33420:SF3">
    <property type="entry name" value="FIMBRIAL SUBUNIT ELFA"/>
    <property type="match status" value="1"/>
</dbReference>
<feature type="domain" description="Fimbrial-type adhesion" evidence="6">
    <location>
        <begin position="180"/>
        <end position="326"/>
    </location>
</feature>
<accession>A0A078LC04</accession>
<name>A0A078LC04_CITKO</name>
<dbReference type="PANTHER" id="PTHR33420">
    <property type="entry name" value="FIMBRIAL SUBUNIT ELFA-RELATED"/>
    <property type="match status" value="1"/>
</dbReference>